<evidence type="ECO:0000313" key="3">
    <source>
        <dbReference type="Proteomes" id="UP000318055"/>
    </source>
</evidence>
<name>A0A518REH4_9SPHN</name>
<dbReference type="AlphaFoldDB" id="A0A518REH4"/>
<reference evidence="2 3" key="1">
    <citation type="submission" date="2019-07" db="EMBL/GenBank/DDBJ databases">
        <title>Sphingomonas alkalisoli sp. nov., isolated from rhizosphere soil of Suaedae salsa.</title>
        <authorList>
            <person name="Zhang H."/>
            <person name="Xu L."/>
            <person name="Zhang J.-X."/>
            <person name="Sun J.-Q."/>
        </authorList>
    </citation>
    <scope>NUCLEOTIDE SEQUENCE [LARGE SCALE GENOMIC DNA]</scope>
    <source>
        <strain evidence="2 3">XS-10</strain>
    </source>
</reference>
<sequence>MMSGGRALSPRHVRAGQHRPRGEKREKSLFSIPLTGPPAMMREAQALAQYRFIFVVDTNTRLIAGTPVSFASVAVCSIRTGIEANGETLLSIVHPIGYEFRGLASEQERLAWLLLQDAIVGSPDFDGAARYLIVTDHAQNCHAAINARDEPLFEDAMLAERLTLGYATSDSGSSITQQILRSCDRNARKFLRDVESGAVDDTNLFALNGGPITHFRGIINTNPGESQTGDIPRFRLNAATPFLDPWCAG</sequence>
<feature type="compositionally biased region" description="Basic residues" evidence="1">
    <location>
        <begin position="9"/>
        <end position="22"/>
    </location>
</feature>
<dbReference type="OrthoDB" id="9553584at2"/>
<evidence type="ECO:0000313" key="2">
    <source>
        <dbReference type="EMBL" id="QDX25833.1"/>
    </source>
</evidence>
<gene>
    <name evidence="2" type="ORF">FPZ54_07220</name>
</gene>
<protein>
    <submittedName>
        <fullName evidence="2">Uncharacterized protein</fullName>
    </submittedName>
</protein>
<keyword evidence="3" id="KW-1185">Reference proteome</keyword>
<feature type="region of interest" description="Disordered" evidence="1">
    <location>
        <begin position="1"/>
        <end position="29"/>
    </location>
</feature>
<organism evidence="2 3">
    <name type="scientific">Sphingomonas suaedae</name>
    <dbReference type="NCBI Taxonomy" id="2599297"/>
    <lineage>
        <taxon>Bacteria</taxon>
        <taxon>Pseudomonadati</taxon>
        <taxon>Pseudomonadota</taxon>
        <taxon>Alphaproteobacteria</taxon>
        <taxon>Sphingomonadales</taxon>
        <taxon>Sphingomonadaceae</taxon>
        <taxon>Sphingomonas</taxon>
    </lineage>
</organism>
<dbReference type="Proteomes" id="UP000318055">
    <property type="component" value="Chromosome"/>
</dbReference>
<dbReference type="EMBL" id="CP042239">
    <property type="protein sequence ID" value="QDX25833.1"/>
    <property type="molecule type" value="Genomic_DNA"/>
</dbReference>
<accession>A0A518REH4</accession>
<proteinExistence type="predicted"/>
<dbReference type="KEGG" id="ssua:FPZ54_07220"/>
<evidence type="ECO:0000256" key="1">
    <source>
        <dbReference type="SAM" id="MobiDB-lite"/>
    </source>
</evidence>